<dbReference type="AlphaFoldDB" id="A0A1H0WU10"/>
<dbReference type="STRING" id="641025.SAMN05421507_12355"/>
<keyword evidence="2 7" id="KW-0349">Heme</keyword>
<gene>
    <name evidence="8" type="ORF">SAMN05421507_12355</name>
</gene>
<dbReference type="PANTHER" id="PTHR46696:SF6">
    <property type="entry name" value="P450, PUTATIVE (EUROFUNG)-RELATED"/>
    <property type="match status" value="1"/>
</dbReference>
<protein>
    <recommendedName>
        <fullName evidence="10">Cytochrome P450</fullName>
    </recommendedName>
</protein>
<dbReference type="PRINTS" id="PR00359">
    <property type="entry name" value="BP450"/>
</dbReference>
<proteinExistence type="inferred from homology"/>
<evidence type="ECO:0000256" key="6">
    <source>
        <dbReference type="ARBA" id="ARBA00023033"/>
    </source>
</evidence>
<organism evidence="8 9">
    <name type="scientific">Lentzea jiangxiensis</name>
    <dbReference type="NCBI Taxonomy" id="641025"/>
    <lineage>
        <taxon>Bacteria</taxon>
        <taxon>Bacillati</taxon>
        <taxon>Actinomycetota</taxon>
        <taxon>Actinomycetes</taxon>
        <taxon>Pseudonocardiales</taxon>
        <taxon>Pseudonocardiaceae</taxon>
        <taxon>Lentzea</taxon>
    </lineage>
</organism>
<dbReference type="PROSITE" id="PS00086">
    <property type="entry name" value="CYTOCHROME_P450"/>
    <property type="match status" value="1"/>
</dbReference>
<dbReference type="GO" id="GO:0020037">
    <property type="term" value="F:heme binding"/>
    <property type="evidence" value="ECO:0007669"/>
    <property type="project" value="InterPro"/>
</dbReference>
<dbReference type="FunFam" id="1.10.630.10:FF:000018">
    <property type="entry name" value="Cytochrome P450 monooxygenase"/>
    <property type="match status" value="1"/>
</dbReference>
<name>A0A1H0WU10_9PSEU</name>
<dbReference type="InterPro" id="IPR001128">
    <property type="entry name" value="Cyt_P450"/>
</dbReference>
<keyword evidence="3 7" id="KW-0479">Metal-binding</keyword>
<evidence type="ECO:0000256" key="4">
    <source>
        <dbReference type="ARBA" id="ARBA00023002"/>
    </source>
</evidence>
<dbReference type="GO" id="GO:0005506">
    <property type="term" value="F:iron ion binding"/>
    <property type="evidence" value="ECO:0007669"/>
    <property type="project" value="InterPro"/>
</dbReference>
<evidence type="ECO:0008006" key="10">
    <source>
        <dbReference type="Google" id="ProtNLM"/>
    </source>
</evidence>
<dbReference type="InterPro" id="IPR017972">
    <property type="entry name" value="Cyt_P450_CS"/>
</dbReference>
<sequence length="397" mass="44453">MTDLPASWKLHPEHFWLRNIHREKSVDFDASIGLWNVSGYEDATRILNDHETFSSNTSRLVELDAGENPYSDGNLMQMDPPRHTSLRRLVSSAFSTKTVRALEPRVEKLAHDLLDAVDGPEMELVSDLAYPLPVIVIAELLGVPATDRDLFKGWVDKMLESSGQFSLVDRQEEQAQEFREQLDAIRPLYDYLNDHIAQRRRKPSEDLLSQLVLAEVDGEKLTDNQIVNFANIVLFAGHLTSTMLLGNTVLCLDVVPGLAEHVRADRGLLTPAMEESLRFFSPFSLAYRATTSDVELGGVAIPKDSMVRVWIAAANRDPHQFANPDEFELLRNTASHIAFGRGVHFCIGALLARLEGQVTLNILLDRFPKLATLPDKPPTFSHSAEICGVQSLPLRVR</sequence>
<dbReference type="GO" id="GO:0004497">
    <property type="term" value="F:monooxygenase activity"/>
    <property type="evidence" value="ECO:0007669"/>
    <property type="project" value="UniProtKB-KW"/>
</dbReference>
<keyword evidence="5 7" id="KW-0408">Iron</keyword>
<evidence type="ECO:0000256" key="7">
    <source>
        <dbReference type="RuleBase" id="RU000461"/>
    </source>
</evidence>
<comment type="similarity">
    <text evidence="1 7">Belongs to the cytochrome P450 family.</text>
</comment>
<dbReference type="InterPro" id="IPR002397">
    <property type="entry name" value="Cyt_P450_B"/>
</dbReference>
<dbReference type="RefSeq" id="WP_090104147.1">
    <property type="nucleotide sequence ID" value="NZ_FNIX01000023.1"/>
</dbReference>
<evidence type="ECO:0000256" key="3">
    <source>
        <dbReference type="ARBA" id="ARBA00022723"/>
    </source>
</evidence>
<dbReference type="Gene3D" id="1.10.630.10">
    <property type="entry name" value="Cytochrome P450"/>
    <property type="match status" value="1"/>
</dbReference>
<dbReference type="CDD" id="cd11032">
    <property type="entry name" value="P450_EryK-like"/>
    <property type="match status" value="1"/>
</dbReference>
<accession>A0A1H0WU10</accession>
<evidence type="ECO:0000256" key="5">
    <source>
        <dbReference type="ARBA" id="ARBA00023004"/>
    </source>
</evidence>
<evidence type="ECO:0000256" key="2">
    <source>
        <dbReference type="ARBA" id="ARBA00022617"/>
    </source>
</evidence>
<dbReference type="EMBL" id="FNIX01000023">
    <property type="protein sequence ID" value="SDP94221.1"/>
    <property type="molecule type" value="Genomic_DNA"/>
</dbReference>
<dbReference type="GO" id="GO:0016705">
    <property type="term" value="F:oxidoreductase activity, acting on paired donors, with incorporation or reduction of molecular oxygen"/>
    <property type="evidence" value="ECO:0007669"/>
    <property type="project" value="InterPro"/>
</dbReference>
<reference evidence="9" key="1">
    <citation type="submission" date="2016-10" db="EMBL/GenBank/DDBJ databases">
        <authorList>
            <person name="Varghese N."/>
            <person name="Submissions S."/>
        </authorList>
    </citation>
    <scope>NUCLEOTIDE SEQUENCE [LARGE SCALE GENOMIC DNA]</scope>
    <source>
        <strain evidence="9">CGMCC 4.6609</strain>
    </source>
</reference>
<dbReference type="Pfam" id="PF00067">
    <property type="entry name" value="p450"/>
    <property type="match status" value="1"/>
</dbReference>
<keyword evidence="9" id="KW-1185">Reference proteome</keyword>
<evidence type="ECO:0000256" key="1">
    <source>
        <dbReference type="ARBA" id="ARBA00010617"/>
    </source>
</evidence>
<evidence type="ECO:0000313" key="9">
    <source>
        <dbReference type="Proteomes" id="UP000199691"/>
    </source>
</evidence>
<keyword evidence="6 7" id="KW-0503">Monooxygenase</keyword>
<dbReference type="OrthoDB" id="4133219at2"/>
<dbReference type="Proteomes" id="UP000199691">
    <property type="component" value="Unassembled WGS sequence"/>
</dbReference>
<dbReference type="PANTHER" id="PTHR46696">
    <property type="entry name" value="P450, PUTATIVE (EUROFUNG)-RELATED"/>
    <property type="match status" value="1"/>
</dbReference>
<dbReference type="SUPFAM" id="SSF48264">
    <property type="entry name" value="Cytochrome P450"/>
    <property type="match status" value="1"/>
</dbReference>
<evidence type="ECO:0000313" key="8">
    <source>
        <dbReference type="EMBL" id="SDP94221.1"/>
    </source>
</evidence>
<dbReference type="InterPro" id="IPR036396">
    <property type="entry name" value="Cyt_P450_sf"/>
</dbReference>
<keyword evidence="4 7" id="KW-0560">Oxidoreductase</keyword>